<dbReference type="Proteomes" id="UP001165367">
    <property type="component" value="Unassembled WGS sequence"/>
</dbReference>
<dbReference type="EMBL" id="JAKLTR010000004">
    <property type="protein sequence ID" value="MCG2614405.1"/>
    <property type="molecule type" value="Genomic_DNA"/>
</dbReference>
<evidence type="ECO:0000256" key="1">
    <source>
        <dbReference type="SAM" id="Phobius"/>
    </source>
</evidence>
<keyword evidence="1" id="KW-0812">Transmembrane</keyword>
<sequence length="177" mass="20609">MSNGKSIYWLFQLIGWGSFAAINMFFAFFFERMADAPSRQLAIARLSLFILSGLAATHLMRSVIQRLNVVKKSLDKQFAYFFFLSVVFSVLPGTLYAMGCLRWEMLGEGDAAFAGRPLLLILRGSFYFFLNTVIWNLVYFVSHFVSASRRQQQDVWRLEEMMKEMTLDNYQFQPEQK</sequence>
<reference evidence="2" key="1">
    <citation type="submission" date="2022-01" db="EMBL/GenBank/DDBJ databases">
        <authorList>
            <person name="Jo J.-H."/>
            <person name="Im W.-T."/>
        </authorList>
    </citation>
    <scope>NUCLEOTIDE SEQUENCE</scope>
    <source>
        <strain evidence="2">NA20</strain>
    </source>
</reference>
<keyword evidence="1" id="KW-1133">Transmembrane helix</keyword>
<feature type="transmembrane region" description="Helical" evidence="1">
    <location>
        <begin position="118"/>
        <end position="141"/>
    </location>
</feature>
<proteinExistence type="predicted"/>
<keyword evidence="3" id="KW-1185">Reference proteome</keyword>
<accession>A0ABS9KQ07</accession>
<protein>
    <submittedName>
        <fullName evidence="2">Uncharacterized protein</fullName>
    </submittedName>
</protein>
<evidence type="ECO:0000313" key="2">
    <source>
        <dbReference type="EMBL" id="MCG2614405.1"/>
    </source>
</evidence>
<organism evidence="2 3">
    <name type="scientific">Terrimonas ginsenosidimutans</name>
    <dbReference type="NCBI Taxonomy" id="2908004"/>
    <lineage>
        <taxon>Bacteria</taxon>
        <taxon>Pseudomonadati</taxon>
        <taxon>Bacteroidota</taxon>
        <taxon>Chitinophagia</taxon>
        <taxon>Chitinophagales</taxon>
        <taxon>Chitinophagaceae</taxon>
        <taxon>Terrimonas</taxon>
    </lineage>
</organism>
<feature type="transmembrane region" description="Helical" evidence="1">
    <location>
        <begin position="42"/>
        <end position="60"/>
    </location>
</feature>
<feature type="transmembrane region" description="Helical" evidence="1">
    <location>
        <begin position="7"/>
        <end position="30"/>
    </location>
</feature>
<gene>
    <name evidence="2" type="ORF">LZZ85_08945</name>
</gene>
<dbReference type="RefSeq" id="WP_237870775.1">
    <property type="nucleotide sequence ID" value="NZ_JAKLTR010000004.1"/>
</dbReference>
<evidence type="ECO:0000313" key="3">
    <source>
        <dbReference type="Proteomes" id="UP001165367"/>
    </source>
</evidence>
<feature type="transmembrane region" description="Helical" evidence="1">
    <location>
        <begin position="80"/>
        <end position="98"/>
    </location>
</feature>
<name>A0ABS9KQ07_9BACT</name>
<comment type="caution">
    <text evidence="2">The sequence shown here is derived from an EMBL/GenBank/DDBJ whole genome shotgun (WGS) entry which is preliminary data.</text>
</comment>
<keyword evidence="1" id="KW-0472">Membrane</keyword>